<comment type="caution">
    <text evidence="8">The sequence shown here is derived from an EMBL/GenBank/DDBJ whole genome shotgun (WGS) entry which is preliminary data.</text>
</comment>
<comment type="subcellular location">
    <subcellularLocation>
        <location evidence="1">Membrane</location>
        <topology evidence="1">Multi-pass membrane protein</topology>
    </subcellularLocation>
</comment>
<dbReference type="InterPro" id="IPR001248">
    <property type="entry name" value="Pur-cyt_permease"/>
</dbReference>
<accession>A0A5M9JK72</accession>
<evidence type="ECO:0000256" key="1">
    <source>
        <dbReference type="ARBA" id="ARBA00004141"/>
    </source>
</evidence>
<evidence type="ECO:0000256" key="4">
    <source>
        <dbReference type="ARBA" id="ARBA00022692"/>
    </source>
</evidence>
<dbReference type="InterPro" id="IPR026030">
    <property type="entry name" value="Pur-cyt_permease_Fcy2/21/22"/>
</dbReference>
<evidence type="ECO:0000313" key="9">
    <source>
        <dbReference type="Proteomes" id="UP000322873"/>
    </source>
</evidence>
<gene>
    <name evidence="8" type="ORF">EYC84_010467</name>
</gene>
<feature type="transmembrane region" description="Helical" evidence="7">
    <location>
        <begin position="98"/>
        <end position="118"/>
    </location>
</feature>
<evidence type="ECO:0000256" key="6">
    <source>
        <dbReference type="ARBA" id="ARBA00023136"/>
    </source>
</evidence>
<keyword evidence="4 7" id="KW-0812">Transmembrane</keyword>
<dbReference type="GO" id="GO:0005886">
    <property type="term" value="C:plasma membrane"/>
    <property type="evidence" value="ECO:0007669"/>
    <property type="project" value="TreeGrafter"/>
</dbReference>
<keyword evidence="9" id="KW-1185">Reference proteome</keyword>
<evidence type="ECO:0000313" key="8">
    <source>
        <dbReference type="EMBL" id="KAA8567455.1"/>
    </source>
</evidence>
<keyword evidence="6 7" id="KW-0472">Membrane</keyword>
<proteinExistence type="inferred from homology"/>
<organism evidence="8 9">
    <name type="scientific">Monilinia fructicola</name>
    <name type="common">Brown rot fungus</name>
    <name type="synonym">Ciboria fructicola</name>
    <dbReference type="NCBI Taxonomy" id="38448"/>
    <lineage>
        <taxon>Eukaryota</taxon>
        <taxon>Fungi</taxon>
        <taxon>Dikarya</taxon>
        <taxon>Ascomycota</taxon>
        <taxon>Pezizomycotina</taxon>
        <taxon>Leotiomycetes</taxon>
        <taxon>Helotiales</taxon>
        <taxon>Sclerotiniaceae</taxon>
        <taxon>Monilinia</taxon>
    </lineage>
</organism>
<dbReference type="PANTHER" id="PTHR31806:SF7">
    <property type="entry name" value="TRANSPORTER, PUTATIVE (AFU_ORTHOLOGUE AFUA_2G04690)-RELATED"/>
    <property type="match status" value="1"/>
</dbReference>
<feature type="transmembrane region" description="Helical" evidence="7">
    <location>
        <begin position="179"/>
        <end position="203"/>
    </location>
</feature>
<dbReference type="Gene3D" id="1.10.4160.10">
    <property type="entry name" value="Hydantoin permease"/>
    <property type="match status" value="1"/>
</dbReference>
<reference evidence="8 9" key="1">
    <citation type="submission" date="2019-06" db="EMBL/GenBank/DDBJ databases">
        <title>Genome Sequence of the Brown Rot Fungal Pathogen Monilinia fructicola.</title>
        <authorList>
            <person name="De Miccolis Angelini R.M."/>
            <person name="Landi L."/>
            <person name="Abate D."/>
            <person name="Pollastro S."/>
            <person name="Romanazzi G."/>
            <person name="Faretra F."/>
        </authorList>
    </citation>
    <scope>NUCLEOTIDE SEQUENCE [LARGE SCALE GENOMIC DNA]</scope>
    <source>
        <strain evidence="8 9">Mfrc123</strain>
    </source>
</reference>
<keyword evidence="3" id="KW-0813">Transport</keyword>
<evidence type="ECO:0000256" key="5">
    <source>
        <dbReference type="ARBA" id="ARBA00022989"/>
    </source>
</evidence>
<evidence type="ECO:0000256" key="2">
    <source>
        <dbReference type="ARBA" id="ARBA00008974"/>
    </source>
</evidence>
<sequence>MADFVHGDQADLKHAHNVKHSHDLENGRLEKDLGSAVVADGSHSSEGEAEEVILARQLREQKGFLRTMRRGEEWLDEKMGIETQGIDRIHEEDKQPPSILNAFFLWWSLTCHVGSLPIGLLGTDPEVYGLSLSQSVGTIIVATILGASCTAYCGTLGPKLGLRAIASSRYSFGFYGAKLCSILNVVIGGGFAVVNIVVVGQILAAVSDYTMTIAVGIIIIAVISYVSFSCVS</sequence>
<comment type="similarity">
    <text evidence="2">Belongs to the purine-cytosine permease (2.A.39) family.</text>
</comment>
<evidence type="ECO:0000256" key="3">
    <source>
        <dbReference type="ARBA" id="ARBA00022448"/>
    </source>
</evidence>
<dbReference type="GO" id="GO:0000329">
    <property type="term" value="C:fungal-type vacuole membrane"/>
    <property type="evidence" value="ECO:0007669"/>
    <property type="project" value="TreeGrafter"/>
</dbReference>
<feature type="transmembrane region" description="Helical" evidence="7">
    <location>
        <begin position="138"/>
        <end position="158"/>
    </location>
</feature>
<feature type="transmembrane region" description="Helical" evidence="7">
    <location>
        <begin position="209"/>
        <end position="228"/>
    </location>
</feature>
<dbReference type="VEuPathDB" id="FungiDB:MFRU_040g00330"/>
<name>A0A5M9JK72_MONFR</name>
<dbReference type="EMBL" id="VICG01000011">
    <property type="protein sequence ID" value="KAA8567455.1"/>
    <property type="molecule type" value="Genomic_DNA"/>
</dbReference>
<protein>
    <submittedName>
        <fullName evidence="8">Uncharacterized protein</fullName>
    </submittedName>
</protein>
<dbReference type="PANTHER" id="PTHR31806">
    <property type="entry name" value="PURINE-CYTOSINE PERMEASE FCY2-RELATED"/>
    <property type="match status" value="1"/>
</dbReference>
<dbReference type="Proteomes" id="UP000322873">
    <property type="component" value="Unassembled WGS sequence"/>
</dbReference>
<keyword evidence="5 7" id="KW-1133">Transmembrane helix</keyword>
<dbReference type="GO" id="GO:0022857">
    <property type="term" value="F:transmembrane transporter activity"/>
    <property type="evidence" value="ECO:0007669"/>
    <property type="project" value="InterPro"/>
</dbReference>
<evidence type="ECO:0000256" key="7">
    <source>
        <dbReference type="SAM" id="Phobius"/>
    </source>
</evidence>
<dbReference type="AlphaFoldDB" id="A0A5M9JK72"/>
<dbReference type="Pfam" id="PF02133">
    <property type="entry name" value="Transp_cyt_pur"/>
    <property type="match status" value="1"/>
</dbReference>